<evidence type="ECO:0000313" key="2">
    <source>
        <dbReference type="EMBL" id="KAJ4969769.1"/>
    </source>
</evidence>
<sequence length="123" mass="13828">MQREVAERCSRLQVVARKLPVMNKFLIEEKSCSSSSSDVELLMVSFLGGEKLDSERGRKDFRESTGAGDCSNMKMGGRNVDVEQQRMPSVVDLEQNSEDVHTTTRVANSDLGQWANVEDEDER</sequence>
<proteinExistence type="predicted"/>
<feature type="region of interest" description="Disordered" evidence="1">
    <location>
        <begin position="55"/>
        <end position="78"/>
    </location>
</feature>
<reference evidence="2" key="1">
    <citation type="journal article" date="2023" name="Plant J.">
        <title>The genome of the king protea, Protea cynaroides.</title>
        <authorList>
            <person name="Chang J."/>
            <person name="Duong T.A."/>
            <person name="Schoeman C."/>
            <person name="Ma X."/>
            <person name="Roodt D."/>
            <person name="Barker N."/>
            <person name="Li Z."/>
            <person name="Van de Peer Y."/>
            <person name="Mizrachi E."/>
        </authorList>
    </citation>
    <scope>NUCLEOTIDE SEQUENCE</scope>
    <source>
        <tissue evidence="2">Young leaves</tissue>
    </source>
</reference>
<name>A0A9Q0KFZ9_9MAGN</name>
<organism evidence="2 3">
    <name type="scientific">Protea cynaroides</name>
    <dbReference type="NCBI Taxonomy" id="273540"/>
    <lineage>
        <taxon>Eukaryota</taxon>
        <taxon>Viridiplantae</taxon>
        <taxon>Streptophyta</taxon>
        <taxon>Embryophyta</taxon>
        <taxon>Tracheophyta</taxon>
        <taxon>Spermatophyta</taxon>
        <taxon>Magnoliopsida</taxon>
        <taxon>Proteales</taxon>
        <taxon>Proteaceae</taxon>
        <taxon>Protea</taxon>
    </lineage>
</organism>
<protein>
    <submittedName>
        <fullName evidence="2">Uncharacterized protein</fullName>
    </submittedName>
</protein>
<comment type="caution">
    <text evidence="2">The sequence shown here is derived from an EMBL/GenBank/DDBJ whole genome shotgun (WGS) entry which is preliminary data.</text>
</comment>
<dbReference type="Proteomes" id="UP001141806">
    <property type="component" value="Unassembled WGS sequence"/>
</dbReference>
<gene>
    <name evidence="2" type="ORF">NE237_002868</name>
</gene>
<feature type="region of interest" description="Disordered" evidence="1">
    <location>
        <begin position="94"/>
        <end position="123"/>
    </location>
</feature>
<keyword evidence="3" id="KW-1185">Reference proteome</keyword>
<dbReference type="AlphaFoldDB" id="A0A9Q0KFZ9"/>
<dbReference type="EMBL" id="JAMYWD010000005">
    <property type="protein sequence ID" value="KAJ4969769.1"/>
    <property type="molecule type" value="Genomic_DNA"/>
</dbReference>
<evidence type="ECO:0000256" key="1">
    <source>
        <dbReference type="SAM" id="MobiDB-lite"/>
    </source>
</evidence>
<accession>A0A9Q0KFZ9</accession>
<evidence type="ECO:0000313" key="3">
    <source>
        <dbReference type="Proteomes" id="UP001141806"/>
    </source>
</evidence>